<evidence type="ECO:0000256" key="10">
    <source>
        <dbReference type="PROSITE-ProRule" id="PRU01240"/>
    </source>
</evidence>
<evidence type="ECO:0000256" key="5">
    <source>
        <dbReference type="ARBA" id="ARBA00022670"/>
    </source>
</evidence>
<dbReference type="InterPro" id="IPR022398">
    <property type="entry name" value="Peptidase_S8_His-AS"/>
</dbReference>
<evidence type="ECO:0000256" key="3">
    <source>
        <dbReference type="ARBA" id="ARBA00011073"/>
    </source>
</evidence>
<dbReference type="RefSeq" id="WP_343953407.1">
    <property type="nucleotide sequence ID" value="NZ_BAAAHQ010000037.1"/>
</dbReference>
<comment type="caution">
    <text evidence="15">The sequence shown here is derived from an EMBL/GenBank/DDBJ whole genome shotgun (WGS) entry which is preliminary data.</text>
</comment>
<dbReference type="PANTHER" id="PTHR43806:SF11">
    <property type="entry name" value="CEREVISIN-RELATED"/>
    <property type="match status" value="1"/>
</dbReference>
<dbReference type="InterPro" id="IPR013783">
    <property type="entry name" value="Ig-like_fold"/>
</dbReference>
<comment type="subcellular location">
    <subcellularLocation>
        <location evidence="1">Cell projection</location>
        <location evidence="1">Cilium</location>
    </subcellularLocation>
    <subcellularLocation>
        <location evidence="2">Cytoplasm</location>
    </subcellularLocation>
</comment>
<dbReference type="PROSITE" id="PS00137">
    <property type="entry name" value="SUBTILASE_HIS"/>
    <property type="match status" value="1"/>
</dbReference>
<evidence type="ECO:0000256" key="7">
    <source>
        <dbReference type="ARBA" id="ARBA00022825"/>
    </source>
</evidence>
<keyword evidence="4" id="KW-0963">Cytoplasm</keyword>
<feature type="active site" description="Charge relay system" evidence="10">
    <location>
        <position position="242"/>
    </location>
</feature>
<evidence type="ECO:0000256" key="9">
    <source>
        <dbReference type="ARBA" id="ARBA00023273"/>
    </source>
</evidence>
<evidence type="ECO:0000313" key="15">
    <source>
        <dbReference type="EMBL" id="GAA0944850.1"/>
    </source>
</evidence>
<dbReference type="InterPro" id="IPR023827">
    <property type="entry name" value="Peptidase_S8_Asp-AS"/>
</dbReference>
<evidence type="ECO:0000313" key="16">
    <source>
        <dbReference type="Proteomes" id="UP001501578"/>
    </source>
</evidence>
<keyword evidence="6 10" id="KW-0378">Hydrolase</keyword>
<proteinExistence type="inferred from homology"/>
<feature type="active site" description="Charge relay system" evidence="10">
    <location>
        <position position="412"/>
    </location>
</feature>
<dbReference type="SUPFAM" id="SSF52743">
    <property type="entry name" value="Subtilisin-like"/>
    <property type="match status" value="1"/>
</dbReference>
<dbReference type="InterPro" id="IPR053879">
    <property type="entry name" value="HYDIN_VesB_CFA65-like_Ig"/>
</dbReference>
<reference evidence="15 16" key="1">
    <citation type="journal article" date="2019" name="Int. J. Syst. Evol. Microbiol.">
        <title>The Global Catalogue of Microorganisms (GCM) 10K type strain sequencing project: providing services to taxonomists for standard genome sequencing and annotation.</title>
        <authorList>
            <consortium name="The Broad Institute Genomics Platform"/>
            <consortium name="The Broad Institute Genome Sequencing Center for Infectious Disease"/>
            <person name="Wu L."/>
            <person name="Ma J."/>
        </authorList>
    </citation>
    <scope>NUCLEOTIDE SEQUENCE [LARGE SCALE GENOMIC DNA]</scope>
    <source>
        <strain evidence="15 16">JCM 11136</strain>
    </source>
</reference>
<dbReference type="Proteomes" id="UP001501578">
    <property type="component" value="Unassembled WGS sequence"/>
</dbReference>
<feature type="chain" id="PRO_5047041100" evidence="12">
    <location>
        <begin position="21"/>
        <end position="1199"/>
    </location>
</feature>
<name>A0ABN1QMI8_9ACTN</name>
<keyword evidence="8" id="KW-0969">Cilium</keyword>
<dbReference type="Gene3D" id="3.40.50.200">
    <property type="entry name" value="Peptidase S8/S53 domain"/>
    <property type="match status" value="1"/>
</dbReference>
<sequence length="1199" mass="127364">MRRWQRWTAVAAGAALTALSAVDPGAAATAETPAPESDERAYDVTLITGDRVHVVTTADGRSRASVTPRPDNPPSGFRIREHDGRLTVVPADVAHLIPGRLDPALFDVTTLKAEGVTDRLPLIVEYGTGPMAAPFQQVTPLESIGGGAVRLDLRQAAAVGARTSVLDSAAKIWLDRRVKSVLEHSVPQIGAPQAWAAGFDGKGTTVAVLDTGIDAGHPDLTGRVAAAQDFTEDGTTADLNGHGTHVAGTIAGTASARKGVAPGVNLLNGRVLNGDGQGLTSWIIQGMEWAAKEKDADIVNMSLGGGNSFGPMSEAVDELTRSTGALFVIAAGNDGCGTCVYSPGDAASALTVGAVDSADKLADFSSYGPAGTYRAVKPELTAPGVGIVAARAEGTTPGTIVDGVYARLSGTSMATPHVAGAAALLRQARPGITGQELKSLLMGNAKSMQDTPMDKRGTGRVDVPAALAAKVVADAGALDFGRIQPGQPATREVTYRNLGQEPVTLALSASGFAVTPQTLTVPPGGKAGAKVTYESAEPGPFRGELRADSGPVTLLTGAVDSKWATLRIIGVGRDGRPSQAYPSVVNVETGTVEGREMSNDAPKYCEPAEPGEVCLSVPHGTYSVTGVVHTMRPDADSLSYGGRGDILNRSFTGDPEVNVEGDLRVVLDARKANEIVIDTPDHETRANNGGAIKLAWTRTAANGNQVNEIWLPLGNGEERFYLEPTDSVKTGKLSVATRWRLEAPEIAMSARGLDLDPEYVDPMFFSTRAAEYPRFDGRARLRAVDAGKGGDLRGNLAVLPLADAKTVAAQANAAAAKGARMVAFVGDGSLIEYGGLLKVPTVRLSERQGGELLRRLGRESVHVRVEGVSASPYVYDLYLSEEDRIRRKPHYTVRSRSLARIETAIHSQLGGTPLTENRTGWQPWERVSFDAQLPVRAAPRTRVDYVTAAPGIRWNASFVTPEMSYAPGPPREDPQLAMAEPADTEYRPGQRVGRSFFKQPLQPGHARPVRRDAAEDLLSFDMSAALDAGGNVGTPHWMRSDWRMYQGDKLVARTSGPPQGRMSVPAERTAYRIEWDVANQAAWARWSTRSKSEWTFSTEKGRAEVPMVSARFDAPTGMDGVARSRTLGLRVDAAERIASVGLEVSYDDGSTWQRVNRLRGEDGRYETVLPRSGVVSLRVTAATATATLRQELIRAYEVK</sequence>
<comment type="similarity">
    <text evidence="3 10 11">Belongs to the peptidase S8 family.</text>
</comment>
<evidence type="ECO:0000256" key="8">
    <source>
        <dbReference type="ARBA" id="ARBA00023069"/>
    </source>
</evidence>
<dbReference type="PROSITE" id="PS00136">
    <property type="entry name" value="SUBTILASE_ASP"/>
    <property type="match status" value="1"/>
</dbReference>
<evidence type="ECO:0000259" key="13">
    <source>
        <dbReference type="Pfam" id="PF00082"/>
    </source>
</evidence>
<evidence type="ECO:0000256" key="2">
    <source>
        <dbReference type="ARBA" id="ARBA00004496"/>
    </source>
</evidence>
<evidence type="ECO:0000256" key="12">
    <source>
        <dbReference type="SAM" id="SignalP"/>
    </source>
</evidence>
<dbReference type="EMBL" id="BAAAHQ010000037">
    <property type="protein sequence ID" value="GAA0944850.1"/>
    <property type="molecule type" value="Genomic_DNA"/>
</dbReference>
<evidence type="ECO:0000259" key="14">
    <source>
        <dbReference type="Pfam" id="PF22544"/>
    </source>
</evidence>
<dbReference type="Pfam" id="PF00082">
    <property type="entry name" value="Peptidase_S8"/>
    <property type="match status" value="1"/>
</dbReference>
<evidence type="ECO:0000256" key="6">
    <source>
        <dbReference type="ARBA" id="ARBA00022801"/>
    </source>
</evidence>
<dbReference type="PANTHER" id="PTHR43806">
    <property type="entry name" value="PEPTIDASE S8"/>
    <property type="match status" value="1"/>
</dbReference>
<accession>A0ABN1QMI8</accession>
<feature type="signal peptide" evidence="12">
    <location>
        <begin position="1"/>
        <end position="20"/>
    </location>
</feature>
<evidence type="ECO:0000256" key="4">
    <source>
        <dbReference type="ARBA" id="ARBA00022490"/>
    </source>
</evidence>
<evidence type="ECO:0000256" key="11">
    <source>
        <dbReference type="RuleBase" id="RU003355"/>
    </source>
</evidence>
<keyword evidence="7 10" id="KW-0720">Serine protease</keyword>
<dbReference type="InterPro" id="IPR000209">
    <property type="entry name" value="Peptidase_S8/S53_dom"/>
</dbReference>
<feature type="domain" description="HYDIN/VesB/CFA65-like Ig-like" evidence="14">
    <location>
        <begin position="475"/>
        <end position="542"/>
    </location>
</feature>
<dbReference type="InterPro" id="IPR036852">
    <property type="entry name" value="Peptidase_S8/S53_dom_sf"/>
</dbReference>
<keyword evidence="5 10" id="KW-0645">Protease</keyword>
<protein>
    <submittedName>
        <fullName evidence="15">S8 family serine peptidase</fullName>
    </submittedName>
</protein>
<dbReference type="PROSITE" id="PS00138">
    <property type="entry name" value="SUBTILASE_SER"/>
    <property type="match status" value="1"/>
</dbReference>
<keyword evidence="9" id="KW-0966">Cell projection</keyword>
<dbReference type="Gene3D" id="2.60.40.10">
    <property type="entry name" value="Immunoglobulins"/>
    <property type="match status" value="1"/>
</dbReference>
<keyword evidence="16" id="KW-1185">Reference proteome</keyword>
<dbReference type="PRINTS" id="PR00723">
    <property type="entry name" value="SUBTILISIN"/>
</dbReference>
<dbReference type="Pfam" id="PF22544">
    <property type="entry name" value="HYDIN_VesB_CFA65-like_Ig"/>
    <property type="match status" value="1"/>
</dbReference>
<keyword evidence="12" id="KW-0732">Signal</keyword>
<dbReference type="InterPro" id="IPR023828">
    <property type="entry name" value="Peptidase_S8_Ser-AS"/>
</dbReference>
<feature type="active site" description="Charge relay system" evidence="10">
    <location>
        <position position="210"/>
    </location>
</feature>
<evidence type="ECO:0000256" key="1">
    <source>
        <dbReference type="ARBA" id="ARBA00004138"/>
    </source>
</evidence>
<dbReference type="PROSITE" id="PS51892">
    <property type="entry name" value="SUBTILASE"/>
    <property type="match status" value="1"/>
</dbReference>
<gene>
    <name evidence="15" type="ORF">GCM10009560_59280</name>
</gene>
<dbReference type="InterPro" id="IPR050131">
    <property type="entry name" value="Peptidase_S8_subtilisin-like"/>
</dbReference>
<organism evidence="15 16">
    <name type="scientific">Nonomuraea longicatena</name>
    <dbReference type="NCBI Taxonomy" id="83682"/>
    <lineage>
        <taxon>Bacteria</taxon>
        <taxon>Bacillati</taxon>
        <taxon>Actinomycetota</taxon>
        <taxon>Actinomycetes</taxon>
        <taxon>Streptosporangiales</taxon>
        <taxon>Streptosporangiaceae</taxon>
        <taxon>Nonomuraea</taxon>
    </lineage>
</organism>
<feature type="domain" description="Peptidase S8/S53" evidence="13">
    <location>
        <begin position="201"/>
        <end position="451"/>
    </location>
</feature>
<dbReference type="InterPro" id="IPR015500">
    <property type="entry name" value="Peptidase_S8_subtilisin-rel"/>
</dbReference>